<feature type="compositionally biased region" description="Basic and acidic residues" evidence="1">
    <location>
        <begin position="1258"/>
        <end position="1275"/>
    </location>
</feature>
<dbReference type="EnsemblMetazoa" id="GPPI027009-RA">
    <property type="protein sequence ID" value="GPPI027009-PA"/>
    <property type="gene ID" value="GPPI027009"/>
</dbReference>
<accession>A0A1B0BE08</accession>
<feature type="region of interest" description="Disordered" evidence="1">
    <location>
        <begin position="1302"/>
        <end position="1321"/>
    </location>
</feature>
<evidence type="ECO:0000256" key="1">
    <source>
        <dbReference type="SAM" id="MobiDB-lite"/>
    </source>
</evidence>
<feature type="compositionally biased region" description="Polar residues" evidence="1">
    <location>
        <begin position="1302"/>
        <end position="1315"/>
    </location>
</feature>
<organism evidence="2 3">
    <name type="scientific">Glossina palpalis gambiensis</name>
    <dbReference type="NCBI Taxonomy" id="67801"/>
    <lineage>
        <taxon>Eukaryota</taxon>
        <taxon>Metazoa</taxon>
        <taxon>Ecdysozoa</taxon>
        <taxon>Arthropoda</taxon>
        <taxon>Hexapoda</taxon>
        <taxon>Insecta</taxon>
        <taxon>Pterygota</taxon>
        <taxon>Neoptera</taxon>
        <taxon>Endopterygota</taxon>
        <taxon>Diptera</taxon>
        <taxon>Brachycera</taxon>
        <taxon>Muscomorpha</taxon>
        <taxon>Hippoboscoidea</taxon>
        <taxon>Glossinidae</taxon>
        <taxon>Glossina</taxon>
    </lineage>
</organism>
<feature type="compositionally biased region" description="Basic and acidic residues" evidence="1">
    <location>
        <begin position="1075"/>
        <end position="1093"/>
    </location>
</feature>
<dbReference type="VEuPathDB" id="VectorBase:GPPI027009"/>
<feature type="region of interest" description="Disordered" evidence="1">
    <location>
        <begin position="1041"/>
        <end position="1128"/>
    </location>
</feature>
<feature type="compositionally biased region" description="Low complexity" evidence="1">
    <location>
        <begin position="1276"/>
        <end position="1288"/>
    </location>
</feature>
<feature type="region of interest" description="Disordered" evidence="1">
    <location>
        <begin position="1250"/>
        <end position="1288"/>
    </location>
</feature>
<sequence>MDSNKFLTYEKMDDKLSLALKYIGEKEVLLPKHDYNYLAGNNVNDKISTKLKGERTKMEMETCQDENFEDLHEIKTQAKASKKTENANNITSIPFYYFKKAYKFLSFTMKWNGHLKESNTVSSTNTHEQIVVKPLESLHKLSPIAEIPKDADSSYNLSDNKTDEGSDIINFPREFHVTKIVANRNGPEVSTENLSFPVSKNQAENVESPSKCNADIRKATKGVYLELANMDNDGESLEANQDAISSEEFNADTYTYCDSNSYDENSADTSKTAGSAVLENICIRETYDFANNLVIKNQNCLIKTLENTIEHGIHPPMSIHSKENFKRQDFGLYARSNKCGTGFPNDKTIKSFESSIGMYGLINTLWNTATRYTYGAVSSLAKANTLWNEAIKKNIVVKTSDDNLNNGKNFQIFANKSTSSSENRSRSEVNLLELLEGVGEGDVPSPAFENIQKYYATATITLQVPSKNHQLRANDINASSINKNFKDGENSTGLVNTIRETTKTSTFRSFYSLTKTTTKLTEIVKKDTIIANSPEPFGSSAVTTLHHDSNDKKTICINLNALNKTTAESSTSPGEFGNIRYAGKEPNIIRTIHVQDPFVSENGNGSNVKRLRTSTGFYGLFNAIKYTTSSYTYCFLSSFKKPATEITKAVTEKSLDSSKPTILSELKIANVNLRNEKTLKILNNASPPLPNETQFRTKVKLLELLEDASEEDTPSSVFESIKRYRTAATIMIQGPKDKNDQLNEYDVGVSNNNNVEKPNSSTGLHGLVNIIRNSVNCYSYLSFSSFKKPSVEMTEPVKELEDSSTLNTSNTFCNKKTFKVFDYASSPALSKSSTKDSTTKRYHTAATILLEDHNKNKGIDQDGIDVSNNNCLESTTGLYGLVNTIKKTSYGYCSSFLFKKASAGGDEIIKQAKHDADSSTTPASTMVTALYQGSRKKKAAVNFNNVLTLNVMDETPYEFEVEAREKVNKEKFDNIPYSGSTMFAESSKSVTRKPEEQTVDLNGTTYSDDNDKQTAETNMSLMETGPVAVDEVGKYKNSSEITTKLPEQQSNDLKQSTNNNDTSKSAAKTDISANEGERILLDEAVEKDNKFTDSSKASTRNPEQQSNDLKEKINSNDNSKLTVTTYTSSDEGERILLDEAVEEDNKFTDSSKTATRNSEHQNGNLQDDKNKMAVKIHTSTVETECVRVDKAVEKVNKYNHSSETAMKNPEEQNNQLAKCINSIGKGKENADINVTSAGSAEKNAICKNPSKPIAVKSGSRDKVSKGTTNKKEDAKQTATTSTSTADAKSTLAGKAIEKNAKTKLSATASSQSIDKNTGAKPKCTSVAKASAENKKCRTTSQLGAKGHSKAGDKKSHCKQVASASAIKTKNVSANKLAKKETKYWDSSQTTTKTANQRNVNASNCKPVVLAPSCPRRAEVFLNRNQSACVNRSSYCYQPYNSYGYQNYCSSPSYYNCGGSYWGGC</sequence>
<feature type="region of interest" description="Disordered" evidence="1">
    <location>
        <begin position="1141"/>
        <end position="1165"/>
    </location>
</feature>
<dbReference type="EMBL" id="JXJN01012738">
    <property type="status" value="NOT_ANNOTATED_CDS"/>
    <property type="molecule type" value="Genomic_DNA"/>
</dbReference>
<evidence type="ECO:0000313" key="3">
    <source>
        <dbReference type="Proteomes" id="UP000092460"/>
    </source>
</evidence>
<feature type="compositionally biased region" description="Polar residues" evidence="1">
    <location>
        <begin position="1150"/>
        <end position="1165"/>
    </location>
</feature>
<feature type="compositionally biased region" description="Polar residues" evidence="1">
    <location>
        <begin position="1115"/>
        <end position="1128"/>
    </location>
</feature>
<name>A0A1B0BE08_9MUSC</name>
<feature type="compositionally biased region" description="Polar residues" evidence="1">
    <location>
        <begin position="1094"/>
        <end position="1107"/>
    </location>
</feature>
<reference evidence="3" key="1">
    <citation type="submission" date="2015-01" db="EMBL/GenBank/DDBJ databases">
        <authorList>
            <person name="Aksoy S."/>
            <person name="Warren W."/>
            <person name="Wilson R.K."/>
        </authorList>
    </citation>
    <scope>NUCLEOTIDE SEQUENCE [LARGE SCALE GENOMIC DNA]</scope>
    <source>
        <strain evidence="3">IAEA</strain>
    </source>
</reference>
<protein>
    <submittedName>
        <fullName evidence="2">Uncharacterized protein</fullName>
    </submittedName>
</protein>
<evidence type="ECO:0000313" key="2">
    <source>
        <dbReference type="EnsemblMetazoa" id="GPPI027009-PA"/>
    </source>
</evidence>
<feature type="region of interest" description="Disordered" evidence="1">
    <location>
        <begin position="984"/>
        <end position="1012"/>
    </location>
</feature>
<feature type="compositionally biased region" description="Polar residues" evidence="1">
    <location>
        <begin position="1041"/>
        <end position="1066"/>
    </location>
</feature>
<feature type="region of interest" description="Disordered" evidence="1">
    <location>
        <begin position="1334"/>
        <end position="1356"/>
    </location>
</feature>
<reference evidence="2" key="2">
    <citation type="submission" date="2020-05" db="UniProtKB">
        <authorList>
            <consortium name="EnsemblMetazoa"/>
        </authorList>
    </citation>
    <scope>IDENTIFICATION</scope>
    <source>
        <strain evidence="2">IAEA</strain>
    </source>
</reference>
<dbReference type="Proteomes" id="UP000092460">
    <property type="component" value="Unassembled WGS sequence"/>
</dbReference>
<proteinExistence type="predicted"/>
<keyword evidence="3" id="KW-1185">Reference proteome</keyword>